<dbReference type="GO" id="GO:0016051">
    <property type="term" value="P:carbohydrate biosynthetic process"/>
    <property type="evidence" value="ECO:0007669"/>
    <property type="project" value="InterPro"/>
</dbReference>
<dbReference type="InterPro" id="IPR013785">
    <property type="entry name" value="Aldolase_TIM"/>
</dbReference>
<evidence type="ECO:0000313" key="2">
    <source>
        <dbReference type="Proteomes" id="UP000235584"/>
    </source>
</evidence>
<sequence length="756" mass="84875">MFIERDVEKFIVGEDLAVGQVIRKIGENKTRIVFVVNNFGRLIGAFSDGDLRRWLLSTSEIDINTKVGSILNKKVTKCFFDEQEKVLDLFSDAVQYIPLVDENDHIVAVASLREKILSIGKHSINDAAPTFIIAEIGNNHNGSLDLAKKLVDEAAAAGANCAKFQMRDLASLYRNSGDSNDASEDLGSQYILDLLSRFQLKDDEFIKIFDYCKEKNLEILCTPFDKASVDKLHAYGVDAYKIASADLTNHELLEYIAEKGKPMLVSTGMSSEEEITSAVSLLRNANASFILLQCNSTYPAPFKDVNLKYMNRLKELGECFVGYSGHERGIYVPIAAVGMGAKIIEKHFTLDKSMEGNDHKVSLLPEEFADMVAGIRAVEQSLGSTAPRKITQGEMMNRESLAKSIIINRPIKKDQVITADMLEVRSPGKGLAPYKKKELIGRAAKRDMNAGDFFFPSDLNDTAINARDYQFKLPFGIPVRYHDVANLSGKSNLKVLEFHLSYKDMDVDFHPYFDKSTPLDYQLVVHAPELFAGDHTLDLCSKNESYRKQSIREMQRVIDITNELKQYFPKTPRPCIVVNCGGFTSTGFLNDSEKKELYGILEKSLSELNTNGVELIPQTMPPFPWHFGGQQYHNLFVTAEEIVAFCKKNKMRICLDVSHSKLACNYYKLDFEDFINQTSRYSAHYHLADSGAEDDEGLQIGEGTIDFTSLMGKMIVNSPDATWIPEIWQGHKNSGEGFWIALDRLEAAEELAMKKL</sequence>
<proteinExistence type="predicted"/>
<dbReference type="SUPFAM" id="SSF51658">
    <property type="entry name" value="Xylose isomerase-like"/>
    <property type="match status" value="1"/>
</dbReference>
<dbReference type="SMART" id="SM00858">
    <property type="entry name" value="SAF"/>
    <property type="match status" value="1"/>
</dbReference>
<dbReference type="GO" id="GO:0047444">
    <property type="term" value="F:N-acylneuraminate-9-phosphate synthase activity"/>
    <property type="evidence" value="ECO:0007669"/>
    <property type="project" value="TreeGrafter"/>
</dbReference>
<dbReference type="CDD" id="cd11615">
    <property type="entry name" value="SAF_NeuB_like"/>
    <property type="match status" value="1"/>
</dbReference>
<dbReference type="PANTHER" id="PTHR42966">
    <property type="entry name" value="N-ACETYLNEURAMINATE SYNTHASE"/>
    <property type="match status" value="1"/>
</dbReference>
<gene>
    <name evidence="1" type="ORF">C0V70_01590</name>
</gene>
<dbReference type="SUPFAM" id="SSF54631">
    <property type="entry name" value="CBS-domain pair"/>
    <property type="match status" value="1"/>
</dbReference>
<dbReference type="AlphaFoldDB" id="A0A2K9NMS0"/>
<dbReference type="OrthoDB" id="9814210at2"/>
<dbReference type="Pfam" id="PF01261">
    <property type="entry name" value="AP_endonuc_2"/>
    <property type="match status" value="1"/>
</dbReference>
<protein>
    <submittedName>
        <fullName evidence="1">Acetylneuraminic acid synthetase</fullName>
    </submittedName>
</protein>
<dbReference type="PROSITE" id="PS50844">
    <property type="entry name" value="AFP_LIKE"/>
    <property type="match status" value="1"/>
</dbReference>
<name>A0A2K9NMS0_BACTC</name>
<dbReference type="KEGG" id="bsto:C0V70_01590"/>
<dbReference type="InterPro" id="IPR057736">
    <property type="entry name" value="SAF_PseI/NeuA/NeuB"/>
</dbReference>
<dbReference type="Pfam" id="PF03102">
    <property type="entry name" value="NeuB"/>
    <property type="match status" value="1"/>
</dbReference>
<dbReference type="InterPro" id="IPR000644">
    <property type="entry name" value="CBS_dom"/>
</dbReference>
<reference evidence="1 2" key="1">
    <citation type="submission" date="2018-01" db="EMBL/GenBank/DDBJ databases">
        <title>Complete genome sequence of Bacteriovorax stolpii DSM12778.</title>
        <authorList>
            <person name="Tang B."/>
            <person name="Chang J."/>
        </authorList>
    </citation>
    <scope>NUCLEOTIDE SEQUENCE [LARGE SCALE GENOMIC DNA]</scope>
    <source>
        <strain evidence="1 2">DSM 12778</strain>
    </source>
</reference>
<dbReference type="SUPFAM" id="SSF51569">
    <property type="entry name" value="Aldolase"/>
    <property type="match status" value="1"/>
</dbReference>
<keyword evidence="2" id="KW-1185">Reference proteome</keyword>
<dbReference type="RefSeq" id="WP_102242111.1">
    <property type="nucleotide sequence ID" value="NZ_CP025704.1"/>
</dbReference>
<organism evidence="1 2">
    <name type="scientific">Bacteriovorax stolpii</name>
    <name type="common">Bdellovibrio stolpii</name>
    <dbReference type="NCBI Taxonomy" id="960"/>
    <lineage>
        <taxon>Bacteria</taxon>
        <taxon>Pseudomonadati</taxon>
        <taxon>Bdellovibrionota</taxon>
        <taxon>Bacteriovoracia</taxon>
        <taxon>Bacteriovoracales</taxon>
        <taxon>Bacteriovoracaceae</taxon>
        <taxon>Bacteriovorax</taxon>
    </lineage>
</organism>
<dbReference type="InterPro" id="IPR051690">
    <property type="entry name" value="PseI-like"/>
</dbReference>
<dbReference type="InterPro" id="IPR013132">
    <property type="entry name" value="PseI/NeuA/B-like_N"/>
</dbReference>
<dbReference type="Gene3D" id="3.10.580.10">
    <property type="entry name" value="CBS-domain"/>
    <property type="match status" value="1"/>
</dbReference>
<dbReference type="InterPro" id="IPR013022">
    <property type="entry name" value="Xyl_isomerase-like_TIM-brl"/>
</dbReference>
<dbReference type="Proteomes" id="UP000235584">
    <property type="component" value="Chromosome"/>
</dbReference>
<dbReference type="Gene3D" id="3.20.20.150">
    <property type="entry name" value="Divalent-metal-dependent TIM barrel enzymes"/>
    <property type="match status" value="1"/>
</dbReference>
<dbReference type="InterPro" id="IPR036732">
    <property type="entry name" value="AFP_Neu5c_C_sf"/>
</dbReference>
<dbReference type="Pfam" id="PF08666">
    <property type="entry name" value="SAF"/>
    <property type="match status" value="1"/>
</dbReference>
<dbReference type="SUPFAM" id="SSF51269">
    <property type="entry name" value="AFP III-like domain"/>
    <property type="match status" value="1"/>
</dbReference>
<dbReference type="PROSITE" id="PS51371">
    <property type="entry name" value="CBS"/>
    <property type="match status" value="1"/>
</dbReference>
<dbReference type="Gene3D" id="3.90.1210.10">
    <property type="entry name" value="Antifreeze-like/N-acetylneuraminic acid synthase C-terminal domain"/>
    <property type="match status" value="1"/>
</dbReference>
<dbReference type="InterPro" id="IPR013974">
    <property type="entry name" value="SAF"/>
</dbReference>
<dbReference type="Gene3D" id="3.20.20.70">
    <property type="entry name" value="Aldolase class I"/>
    <property type="match status" value="1"/>
</dbReference>
<evidence type="ECO:0000313" key="1">
    <source>
        <dbReference type="EMBL" id="AUN96816.1"/>
    </source>
</evidence>
<dbReference type="EMBL" id="CP025704">
    <property type="protein sequence ID" value="AUN96816.1"/>
    <property type="molecule type" value="Genomic_DNA"/>
</dbReference>
<accession>A0A2K9NMS0</accession>
<dbReference type="Pfam" id="PF00571">
    <property type="entry name" value="CBS"/>
    <property type="match status" value="1"/>
</dbReference>
<dbReference type="PANTHER" id="PTHR42966:SF3">
    <property type="entry name" value="BLR5971 PROTEIN"/>
    <property type="match status" value="1"/>
</dbReference>
<dbReference type="InterPro" id="IPR036237">
    <property type="entry name" value="Xyl_isomerase-like_sf"/>
</dbReference>
<dbReference type="InterPro" id="IPR006190">
    <property type="entry name" value="SAF_AFP_Neu5Ac"/>
</dbReference>
<dbReference type="InterPro" id="IPR046342">
    <property type="entry name" value="CBS_dom_sf"/>
</dbReference>